<dbReference type="GO" id="GO:0043434">
    <property type="term" value="P:response to peptide hormone"/>
    <property type="evidence" value="ECO:0007669"/>
    <property type="project" value="TreeGrafter"/>
</dbReference>
<feature type="signal peptide" evidence="1">
    <location>
        <begin position="1"/>
        <end position="24"/>
    </location>
</feature>
<reference evidence="2" key="3">
    <citation type="submission" date="2025-09" db="UniProtKB">
        <authorList>
            <consortium name="Ensembl"/>
        </authorList>
    </citation>
    <scope>IDENTIFICATION</scope>
</reference>
<reference evidence="2 3" key="1">
    <citation type="submission" date="2020-10" db="EMBL/GenBank/DDBJ databases">
        <title>Pygocentrus nattereri (red-bellied piranha) genome, fPygNat1, primary haplotype.</title>
        <authorList>
            <person name="Myers G."/>
            <person name="Meyer A."/>
            <person name="Karagic N."/>
            <person name="Pippel M."/>
            <person name="Winkler S."/>
            <person name="Tracey A."/>
            <person name="Wood J."/>
            <person name="Formenti G."/>
            <person name="Howe K."/>
            <person name="Fedrigo O."/>
            <person name="Jarvis E.D."/>
        </authorList>
    </citation>
    <scope>NUCLEOTIDE SEQUENCE [LARGE SCALE GENOMIC DNA]</scope>
</reference>
<protein>
    <recommendedName>
        <fullName evidence="4">Prolactin releasing hormone</fullName>
    </recommendedName>
</protein>
<evidence type="ECO:0000256" key="1">
    <source>
        <dbReference type="SAM" id="SignalP"/>
    </source>
</evidence>
<evidence type="ECO:0008006" key="4">
    <source>
        <dbReference type="Google" id="ProtNLM"/>
    </source>
</evidence>
<dbReference type="GO" id="GO:0007631">
    <property type="term" value="P:feeding behavior"/>
    <property type="evidence" value="ECO:0007669"/>
    <property type="project" value="TreeGrafter"/>
</dbReference>
<proteinExistence type="predicted"/>
<dbReference type="PANTHER" id="PTHR17206">
    <property type="entry name" value="PROLACTIN-RELEASING PEPTIDE"/>
    <property type="match status" value="1"/>
</dbReference>
<dbReference type="Pfam" id="PF15172">
    <property type="entry name" value="Prolactin_RP"/>
    <property type="match status" value="1"/>
</dbReference>
<dbReference type="PANTHER" id="PTHR17206:SF1">
    <property type="entry name" value="PROLACTIN-RELEASING PEPTIDE"/>
    <property type="match status" value="1"/>
</dbReference>
<dbReference type="OMA" id="NIDALWY"/>
<dbReference type="GO" id="GO:0031861">
    <property type="term" value="F:prolactin-releasing peptide receptor binding"/>
    <property type="evidence" value="ECO:0007669"/>
    <property type="project" value="TreeGrafter"/>
</dbReference>
<keyword evidence="1" id="KW-0732">Signal</keyword>
<evidence type="ECO:0000313" key="2">
    <source>
        <dbReference type="Ensembl" id="ENSPNAP00000023184.2"/>
    </source>
</evidence>
<organism evidence="2 3">
    <name type="scientific">Pygocentrus nattereri</name>
    <name type="common">Red-bellied piranha</name>
    <dbReference type="NCBI Taxonomy" id="42514"/>
    <lineage>
        <taxon>Eukaryota</taxon>
        <taxon>Metazoa</taxon>
        <taxon>Chordata</taxon>
        <taxon>Craniata</taxon>
        <taxon>Vertebrata</taxon>
        <taxon>Euteleostomi</taxon>
        <taxon>Actinopterygii</taxon>
        <taxon>Neopterygii</taxon>
        <taxon>Teleostei</taxon>
        <taxon>Ostariophysi</taxon>
        <taxon>Characiformes</taxon>
        <taxon>Characoidei</taxon>
        <taxon>Pygocentrus</taxon>
    </lineage>
</organism>
<dbReference type="GeneTree" id="ENSGT00940000175484"/>
<dbReference type="AlphaFoldDB" id="A0A3B4DJS5"/>
<feature type="chain" id="PRO_5043747319" description="Prolactin releasing hormone" evidence="1">
    <location>
        <begin position="25"/>
        <end position="84"/>
    </location>
</feature>
<name>A0A3B4DJS5_PYGNA</name>
<evidence type="ECO:0000313" key="3">
    <source>
        <dbReference type="Proteomes" id="UP001501920"/>
    </source>
</evidence>
<dbReference type="GO" id="GO:0005184">
    <property type="term" value="F:neuropeptide hormone activity"/>
    <property type="evidence" value="ECO:0007669"/>
    <property type="project" value="TreeGrafter"/>
</dbReference>
<dbReference type="GO" id="GO:0007186">
    <property type="term" value="P:G protein-coupled receptor signaling pathway"/>
    <property type="evidence" value="ECO:0007669"/>
    <property type="project" value="TreeGrafter"/>
</dbReference>
<dbReference type="Proteomes" id="UP001501920">
    <property type="component" value="Chromosome 6"/>
</dbReference>
<dbReference type="Ensembl" id="ENSPNAT00000013288.2">
    <property type="protein sequence ID" value="ENSPNAP00000023184.2"/>
    <property type="gene ID" value="ENSPNAG00000007722.2"/>
</dbReference>
<dbReference type="InterPro" id="IPR026194">
    <property type="entry name" value="PrRP"/>
</dbReference>
<gene>
    <name evidence="2" type="primary">PRLH</name>
</gene>
<keyword evidence="3" id="KW-1185">Reference proteome</keyword>
<reference evidence="2" key="2">
    <citation type="submission" date="2025-08" db="UniProtKB">
        <authorList>
            <consortium name="Ensembl"/>
        </authorList>
    </citation>
    <scope>IDENTIFICATION</scope>
</reference>
<sequence length="84" mass="9681">MAVKSYTMQFSFMLLFSLVQPTLLNNVPQCSMEIRDQNIDALWYKSRGIRPVGRFERRMVKTGGGESNYGKKKKKRLCSPCCVL</sequence>
<accession>A0A3B4DJS5</accession>